<dbReference type="InterPro" id="IPR051937">
    <property type="entry name" value="R3H_domain_containing"/>
</dbReference>
<feature type="compositionally biased region" description="Basic residues" evidence="2">
    <location>
        <begin position="580"/>
        <end position="592"/>
    </location>
</feature>
<feature type="region of interest" description="Disordered" evidence="2">
    <location>
        <begin position="156"/>
        <end position="194"/>
    </location>
</feature>
<dbReference type="SMART" id="SM00393">
    <property type="entry name" value="R3H"/>
    <property type="match status" value="1"/>
</dbReference>
<dbReference type="AlphaFoldDB" id="A0A8J6EB18"/>
<evidence type="ECO:0000256" key="2">
    <source>
        <dbReference type="SAM" id="MobiDB-lite"/>
    </source>
</evidence>
<dbReference type="SUPFAM" id="SSF82708">
    <property type="entry name" value="R3H domain"/>
    <property type="match status" value="1"/>
</dbReference>
<dbReference type="OrthoDB" id="278430at2759"/>
<feature type="region of interest" description="Disordered" evidence="2">
    <location>
        <begin position="496"/>
        <end position="516"/>
    </location>
</feature>
<dbReference type="InterPro" id="IPR001374">
    <property type="entry name" value="R3H_dom"/>
</dbReference>
<dbReference type="Proteomes" id="UP000770717">
    <property type="component" value="Unassembled WGS sequence"/>
</dbReference>
<evidence type="ECO:0000313" key="5">
    <source>
        <dbReference type="Proteomes" id="UP000770717"/>
    </source>
</evidence>
<feature type="region of interest" description="Disordered" evidence="2">
    <location>
        <begin position="209"/>
        <end position="295"/>
    </location>
</feature>
<dbReference type="PANTHER" id="PTHR15672">
    <property type="entry name" value="CAMP-REGULATED PHOSPHOPROTEIN 21 RELATED R3H DOMAIN CONTAINING PROTEIN"/>
    <property type="match status" value="1"/>
</dbReference>
<gene>
    <name evidence="4" type="ORF">GDO78_018197</name>
</gene>
<dbReference type="GO" id="GO:0003676">
    <property type="term" value="F:nucleic acid binding"/>
    <property type="evidence" value="ECO:0007669"/>
    <property type="project" value="InterPro"/>
</dbReference>
<reference evidence="4" key="1">
    <citation type="thesis" date="2020" institute="ProQuest LLC" country="789 East Eisenhower Parkway, Ann Arbor, MI, USA">
        <title>Comparative Genomics and Chromosome Evolution.</title>
        <authorList>
            <person name="Mudd A.B."/>
        </authorList>
    </citation>
    <scope>NUCLEOTIDE SEQUENCE</scope>
    <source>
        <strain evidence="4">HN-11 Male</strain>
        <tissue evidence="4">Kidney and liver</tissue>
    </source>
</reference>
<name>A0A8J6EB18_ELECQ</name>
<sequence>MMLLKLEQDILDFISTNEIQRKKFPPMTSYHRMLLHRVAAYFGLDHNVDQSGKSVIVNKTSNTRIPDQKFEEHIKDEKSMDFQKRYILKRDNSSLDKEDSQMRMRLKEDRRSKSIEEREEEYQRARERIFAQEVSGIIQEEECSLTQQRRQIFRINKDASGRSGNSLFSSTETDVKYNEPRPWSSTDSDSSIRNLKPAVTKASSFSGISVLTRGDSSGSNKSTGRLSKTGHPFINPDGTPVVYNPPVTQQPVRTQVPAPAPPPPPPPPPQQAPSHLIPQPIRSLPSSSQPVQYPAVSYPPPLLQVSPAPQYTVQPAYQGMVSVQQPQNQTLVSGQHGSLANPIQGVMVQYSSVPSYQVPIRQGSQSVPQQPYHQQVLIPNQSHQGALPTTGMPVYYSVISPGQQNNLSSSVGYMQHPGSDQMQFTRTTSPCSSQPLPPPPCAAIPAAPPPGGMVMMQLNVPNNPPPQTHSPPQWKPNKYYCDHQRAHKVAEYGSLDPSAQHSSHLGSPITSPNQSPVPVQITNMKNIRSGLSSLPLVPHFSRPFAPGQGDTRYPLLGQPLQYNAPQLVHGHITSQQGQSGHRHGNRGKKTARKAASTELSAGDPAVGKVLEVTELPDGISRKDAEMLFGELFKVGAKIRWLRDPRSQQPPHQHHQHYCGSGESHTSTEQGSPSSDLASTYTIVATFPTVAAAKNALKEHNHLMNKFRLRTSRKLYDLHILERASSQ</sequence>
<evidence type="ECO:0000313" key="4">
    <source>
        <dbReference type="EMBL" id="KAG9465488.1"/>
    </source>
</evidence>
<dbReference type="PANTHER" id="PTHR15672:SF12">
    <property type="entry name" value="R3H DOMAIN-CONTAINING PROTEIN 1"/>
    <property type="match status" value="1"/>
</dbReference>
<feature type="domain" description="SUZ" evidence="3">
    <location>
        <begin position="64"/>
        <end position="134"/>
    </location>
</feature>
<dbReference type="Pfam" id="PF01424">
    <property type="entry name" value="R3H"/>
    <property type="match status" value="1"/>
</dbReference>
<feature type="compositionally biased region" description="Polar residues" evidence="2">
    <location>
        <begin position="662"/>
        <end position="674"/>
    </location>
</feature>
<keyword evidence="5" id="KW-1185">Reference proteome</keyword>
<dbReference type="CDD" id="cd02642">
    <property type="entry name" value="R3H_encore_like"/>
    <property type="match status" value="1"/>
</dbReference>
<dbReference type="Pfam" id="PF12752">
    <property type="entry name" value="SUZ"/>
    <property type="match status" value="1"/>
</dbReference>
<feature type="compositionally biased region" description="Polar residues" evidence="2">
    <location>
        <begin position="497"/>
        <end position="516"/>
    </location>
</feature>
<feature type="compositionally biased region" description="Low complexity" evidence="2">
    <location>
        <begin position="245"/>
        <end position="257"/>
    </location>
</feature>
<dbReference type="EMBL" id="WNTK01002971">
    <property type="protein sequence ID" value="KAG9465488.1"/>
    <property type="molecule type" value="Genomic_DNA"/>
</dbReference>
<dbReference type="InterPro" id="IPR036867">
    <property type="entry name" value="R3H_dom_sf"/>
</dbReference>
<protein>
    <recommendedName>
        <fullName evidence="3">SUZ domain-containing protein</fullName>
    </recommendedName>
</protein>
<accession>A0A8J6EB18</accession>
<keyword evidence="1" id="KW-0597">Phosphoprotein</keyword>
<proteinExistence type="predicted"/>
<feature type="compositionally biased region" description="Polar residues" evidence="2">
    <location>
        <begin position="209"/>
        <end position="226"/>
    </location>
</feature>
<organism evidence="4 5">
    <name type="scientific">Eleutherodactylus coqui</name>
    <name type="common">Puerto Rican coqui</name>
    <dbReference type="NCBI Taxonomy" id="57060"/>
    <lineage>
        <taxon>Eukaryota</taxon>
        <taxon>Metazoa</taxon>
        <taxon>Chordata</taxon>
        <taxon>Craniata</taxon>
        <taxon>Vertebrata</taxon>
        <taxon>Euteleostomi</taxon>
        <taxon>Amphibia</taxon>
        <taxon>Batrachia</taxon>
        <taxon>Anura</taxon>
        <taxon>Neobatrachia</taxon>
        <taxon>Hyloidea</taxon>
        <taxon>Eleutherodactylidae</taxon>
        <taxon>Eleutherodactylinae</taxon>
        <taxon>Eleutherodactylus</taxon>
        <taxon>Eleutherodactylus</taxon>
    </lineage>
</organism>
<evidence type="ECO:0000256" key="1">
    <source>
        <dbReference type="ARBA" id="ARBA00022553"/>
    </source>
</evidence>
<feature type="region of interest" description="Disordered" evidence="2">
    <location>
        <begin position="644"/>
        <end position="674"/>
    </location>
</feature>
<dbReference type="PROSITE" id="PS51673">
    <property type="entry name" value="SUZ"/>
    <property type="match status" value="1"/>
</dbReference>
<feature type="region of interest" description="Disordered" evidence="2">
    <location>
        <begin position="572"/>
        <end position="602"/>
    </location>
</feature>
<feature type="region of interest" description="Disordered" evidence="2">
    <location>
        <begin position="93"/>
        <end position="118"/>
    </location>
</feature>
<comment type="caution">
    <text evidence="4">The sequence shown here is derived from an EMBL/GenBank/DDBJ whole genome shotgun (WGS) entry which is preliminary data.</text>
</comment>
<feature type="compositionally biased region" description="Polar residues" evidence="2">
    <location>
        <begin position="162"/>
        <end position="172"/>
    </location>
</feature>
<dbReference type="InterPro" id="IPR024771">
    <property type="entry name" value="SUZ"/>
</dbReference>
<evidence type="ECO:0000259" key="3">
    <source>
        <dbReference type="PROSITE" id="PS51673"/>
    </source>
</evidence>
<dbReference type="Gene3D" id="3.30.1370.50">
    <property type="entry name" value="R3H-like domain"/>
    <property type="match status" value="1"/>
</dbReference>
<feature type="compositionally biased region" description="Polar residues" evidence="2">
    <location>
        <begin position="183"/>
        <end position="193"/>
    </location>
</feature>
<feature type="compositionally biased region" description="Pro residues" evidence="2">
    <location>
        <begin position="258"/>
        <end position="271"/>
    </location>
</feature>